<feature type="compositionally biased region" description="Polar residues" evidence="2">
    <location>
        <begin position="641"/>
        <end position="661"/>
    </location>
</feature>
<feature type="region of interest" description="Disordered" evidence="2">
    <location>
        <begin position="724"/>
        <end position="761"/>
    </location>
</feature>
<dbReference type="EMBL" id="CAJJDN010000004">
    <property type="protein sequence ID" value="CAD8049692.1"/>
    <property type="molecule type" value="Genomic_DNA"/>
</dbReference>
<dbReference type="OrthoDB" id="306197at2759"/>
<dbReference type="Proteomes" id="UP000692954">
    <property type="component" value="Unassembled WGS sequence"/>
</dbReference>
<keyword evidence="4" id="KW-1185">Reference proteome</keyword>
<proteinExistence type="predicted"/>
<name>A0A8S1KAE7_9CILI</name>
<accession>A0A8S1KAE7</accession>
<feature type="region of interest" description="Disordered" evidence="2">
    <location>
        <begin position="641"/>
        <end position="689"/>
    </location>
</feature>
<organism evidence="3 4">
    <name type="scientific">Paramecium sonneborni</name>
    <dbReference type="NCBI Taxonomy" id="65129"/>
    <lineage>
        <taxon>Eukaryota</taxon>
        <taxon>Sar</taxon>
        <taxon>Alveolata</taxon>
        <taxon>Ciliophora</taxon>
        <taxon>Intramacronucleata</taxon>
        <taxon>Oligohymenophorea</taxon>
        <taxon>Peniculida</taxon>
        <taxon>Parameciidae</taxon>
        <taxon>Paramecium</taxon>
    </lineage>
</organism>
<evidence type="ECO:0000256" key="2">
    <source>
        <dbReference type="SAM" id="MobiDB-lite"/>
    </source>
</evidence>
<feature type="coiled-coil region" evidence="1">
    <location>
        <begin position="81"/>
        <end position="140"/>
    </location>
</feature>
<evidence type="ECO:0000313" key="4">
    <source>
        <dbReference type="Proteomes" id="UP000692954"/>
    </source>
</evidence>
<evidence type="ECO:0008006" key="5">
    <source>
        <dbReference type="Google" id="ProtNLM"/>
    </source>
</evidence>
<dbReference type="AlphaFoldDB" id="A0A8S1KAE7"/>
<reference evidence="3" key="1">
    <citation type="submission" date="2021-01" db="EMBL/GenBank/DDBJ databases">
        <authorList>
            <consortium name="Genoscope - CEA"/>
            <person name="William W."/>
        </authorList>
    </citation>
    <scope>NUCLEOTIDE SEQUENCE</scope>
</reference>
<evidence type="ECO:0000313" key="3">
    <source>
        <dbReference type="EMBL" id="CAD8049692.1"/>
    </source>
</evidence>
<gene>
    <name evidence="3" type="ORF">PSON_ATCC_30995.1.T0040267</name>
</gene>
<feature type="compositionally biased region" description="Low complexity" evidence="2">
    <location>
        <begin position="724"/>
        <end position="737"/>
    </location>
</feature>
<sequence length="761" mass="88502">MSIKQLATNFDVLYRRVSDRSKVIEILLGQLFERSEAEEKYHKTLEKISIQMQNSGGDIDDLIRGVKVDLNQRAQYYKQFNQSYKNDVEHATNDLKQIQYQFKPMIQEIMKMDKELKVSLDKYDRQKDKTMRASKDYEEAAITLEAQCWNKECNSESRSKAQVRLNQQLVYKQENESALRQAATIYNNLVQSYSTLLQNGIQQLISFHNQTFAIAKDIVMKILVYEISKTRNLQYDSEQFFKEAEKYRDPQNDPIQPGPSSQIGITKENYSKVNLQQTSSFLKNIADQISLSHRLNVKRETAQSQQSDIVDEFDLLLVNQYFIDDLKAVSINLINKVNNKNKSQNNEDKQPAGVQAMVNKYKDQYGEQQLITIYSFIKQIIQSTQELQIKGWKNIPSIENNIVETKLESKFFRELACIILESFRQAGCSHVSQFGFKNMIVFTQKLLEISQREGELILVKRIITMISTIYTTDEKEKRFFLQDSLISMPIWKQIDLWEGVIYTTIEAEIDKSAMKDSSQFTNEQIFKDKNVIYSNLLTLTLNMINFKIDKQEIKNVLIKYARVFQLFELQTQELLKFAENDGKIEPNSKVNSLSVLQSLYYQPQSQSIQGTFSQKKVVIFDKKNPLSQNLTIQKTSGNQVYLSQDTPTRQTTSPLTSTSPYQNISKQQQQFHQQQSNQSTQQQSPTIQTQSQQQSILQKVFTPQNSNNQTANVQQIQQNVSMSQQFQSGSQQQIQDQEQQKIKYNYHPLEVPKSINQKKQT</sequence>
<comment type="caution">
    <text evidence="3">The sequence shown here is derived from an EMBL/GenBank/DDBJ whole genome shotgun (WGS) entry which is preliminary data.</text>
</comment>
<evidence type="ECO:0000256" key="1">
    <source>
        <dbReference type="SAM" id="Coils"/>
    </source>
</evidence>
<keyword evidence="1" id="KW-0175">Coiled coil</keyword>
<feature type="compositionally biased region" description="Low complexity" evidence="2">
    <location>
        <begin position="662"/>
        <end position="689"/>
    </location>
</feature>
<protein>
    <recommendedName>
        <fullName evidence="5">F-BAR domain-containing protein</fullName>
    </recommendedName>
</protein>